<evidence type="ECO:0000256" key="1">
    <source>
        <dbReference type="SAM" id="MobiDB-lite"/>
    </source>
</evidence>
<name>A0AAD3XT39_NEPGR</name>
<comment type="caution">
    <text evidence="2">The sequence shown here is derived from an EMBL/GenBank/DDBJ whole genome shotgun (WGS) entry which is preliminary data.</text>
</comment>
<evidence type="ECO:0000313" key="3">
    <source>
        <dbReference type="Proteomes" id="UP001279734"/>
    </source>
</evidence>
<organism evidence="2 3">
    <name type="scientific">Nepenthes gracilis</name>
    <name type="common">Slender pitcher plant</name>
    <dbReference type="NCBI Taxonomy" id="150966"/>
    <lineage>
        <taxon>Eukaryota</taxon>
        <taxon>Viridiplantae</taxon>
        <taxon>Streptophyta</taxon>
        <taxon>Embryophyta</taxon>
        <taxon>Tracheophyta</taxon>
        <taxon>Spermatophyta</taxon>
        <taxon>Magnoliopsida</taxon>
        <taxon>eudicotyledons</taxon>
        <taxon>Gunneridae</taxon>
        <taxon>Pentapetalae</taxon>
        <taxon>Caryophyllales</taxon>
        <taxon>Nepenthaceae</taxon>
        <taxon>Nepenthes</taxon>
    </lineage>
</organism>
<keyword evidence="3" id="KW-1185">Reference proteome</keyword>
<protein>
    <submittedName>
        <fullName evidence="2">Uncharacterized protein</fullName>
    </submittedName>
</protein>
<sequence>MEHQLQQRLQPAEALYKWITPNCLHEERTSSEPNKQKIEHLKKFPKRLGPVLLLLHPDACIAGVGVWRVAVGFCFYVKVSLVLLLLCSTADDGAAGLGAGAFCCRALPCHCVNYANFASADQFKTNTRSAKEQQSSAKSTAPVNATISRTEARQPAFHAKMPRQSSHHREPD</sequence>
<proteinExistence type="predicted"/>
<dbReference type="Proteomes" id="UP001279734">
    <property type="component" value="Unassembled WGS sequence"/>
</dbReference>
<feature type="compositionally biased region" description="Polar residues" evidence="1">
    <location>
        <begin position="128"/>
        <end position="149"/>
    </location>
</feature>
<dbReference type="EMBL" id="BSYO01000015">
    <property type="protein sequence ID" value="GMH15614.1"/>
    <property type="molecule type" value="Genomic_DNA"/>
</dbReference>
<reference evidence="2" key="1">
    <citation type="submission" date="2023-05" db="EMBL/GenBank/DDBJ databases">
        <title>Nepenthes gracilis genome sequencing.</title>
        <authorList>
            <person name="Fukushima K."/>
        </authorList>
    </citation>
    <scope>NUCLEOTIDE SEQUENCE</scope>
    <source>
        <strain evidence="2">SING2019-196</strain>
    </source>
</reference>
<gene>
    <name evidence="2" type="ORF">Nepgr_017455</name>
</gene>
<accession>A0AAD3XT39</accession>
<feature type="region of interest" description="Disordered" evidence="1">
    <location>
        <begin position="128"/>
        <end position="172"/>
    </location>
</feature>
<evidence type="ECO:0000313" key="2">
    <source>
        <dbReference type="EMBL" id="GMH15614.1"/>
    </source>
</evidence>
<dbReference type="AlphaFoldDB" id="A0AAD3XT39"/>